<organism evidence="2 3">
    <name type="scientific">Portunus trituberculatus</name>
    <name type="common">Swimming crab</name>
    <name type="synonym">Neptunus trituberculatus</name>
    <dbReference type="NCBI Taxonomy" id="210409"/>
    <lineage>
        <taxon>Eukaryota</taxon>
        <taxon>Metazoa</taxon>
        <taxon>Ecdysozoa</taxon>
        <taxon>Arthropoda</taxon>
        <taxon>Crustacea</taxon>
        <taxon>Multicrustacea</taxon>
        <taxon>Malacostraca</taxon>
        <taxon>Eumalacostraca</taxon>
        <taxon>Eucarida</taxon>
        <taxon>Decapoda</taxon>
        <taxon>Pleocyemata</taxon>
        <taxon>Brachyura</taxon>
        <taxon>Eubrachyura</taxon>
        <taxon>Portunoidea</taxon>
        <taxon>Portunidae</taxon>
        <taxon>Portuninae</taxon>
        <taxon>Portunus</taxon>
    </lineage>
</organism>
<feature type="chain" id="PRO_5023003509" description="Secreted protein" evidence="1">
    <location>
        <begin position="20"/>
        <end position="74"/>
    </location>
</feature>
<sequence length="74" mass="8126">MRVLPWLFVFCSSSSSFLASLPPPVPPIPSHKGSPVSLIKYASPSQQPPSSKELRYKMFKPLKGLLLGPQVLPH</sequence>
<comment type="caution">
    <text evidence="2">The sequence shown here is derived from an EMBL/GenBank/DDBJ whole genome shotgun (WGS) entry which is preliminary data.</text>
</comment>
<evidence type="ECO:0008006" key="4">
    <source>
        <dbReference type="Google" id="ProtNLM"/>
    </source>
</evidence>
<protein>
    <recommendedName>
        <fullName evidence="4">Secreted protein</fullName>
    </recommendedName>
</protein>
<keyword evidence="3" id="KW-1185">Reference proteome</keyword>
<feature type="signal peptide" evidence="1">
    <location>
        <begin position="1"/>
        <end position="19"/>
    </location>
</feature>
<name>A0A5B7J028_PORTR</name>
<dbReference type="AlphaFoldDB" id="A0A5B7J028"/>
<keyword evidence="1" id="KW-0732">Signal</keyword>
<evidence type="ECO:0000313" key="3">
    <source>
        <dbReference type="Proteomes" id="UP000324222"/>
    </source>
</evidence>
<accession>A0A5B7J028</accession>
<proteinExistence type="predicted"/>
<evidence type="ECO:0000313" key="2">
    <source>
        <dbReference type="EMBL" id="MPC85824.1"/>
    </source>
</evidence>
<dbReference type="Proteomes" id="UP000324222">
    <property type="component" value="Unassembled WGS sequence"/>
</dbReference>
<gene>
    <name evidence="2" type="ORF">E2C01_080621</name>
</gene>
<evidence type="ECO:0000256" key="1">
    <source>
        <dbReference type="SAM" id="SignalP"/>
    </source>
</evidence>
<dbReference type="EMBL" id="VSRR010069698">
    <property type="protein sequence ID" value="MPC85824.1"/>
    <property type="molecule type" value="Genomic_DNA"/>
</dbReference>
<reference evidence="2 3" key="1">
    <citation type="submission" date="2019-05" db="EMBL/GenBank/DDBJ databases">
        <title>Another draft genome of Portunus trituberculatus and its Hox gene families provides insights of decapod evolution.</title>
        <authorList>
            <person name="Jeong J.-H."/>
            <person name="Song I."/>
            <person name="Kim S."/>
            <person name="Choi T."/>
            <person name="Kim D."/>
            <person name="Ryu S."/>
            <person name="Kim W."/>
        </authorList>
    </citation>
    <scope>NUCLEOTIDE SEQUENCE [LARGE SCALE GENOMIC DNA]</scope>
    <source>
        <tissue evidence="2">Muscle</tissue>
    </source>
</reference>